<dbReference type="GO" id="GO:0015421">
    <property type="term" value="F:ABC-type oligopeptide transporter activity"/>
    <property type="evidence" value="ECO:0007669"/>
    <property type="project" value="TreeGrafter"/>
</dbReference>
<dbReference type="PROSITE" id="PS50893">
    <property type="entry name" value="ABC_TRANSPORTER_2"/>
    <property type="match status" value="1"/>
</dbReference>
<keyword evidence="6 12" id="KW-0067">ATP-binding</keyword>
<dbReference type="OrthoDB" id="9770415at2"/>
<keyword evidence="2" id="KW-0813">Transport</keyword>
<dbReference type="Pfam" id="PF00005">
    <property type="entry name" value="ABC_tran"/>
    <property type="match status" value="1"/>
</dbReference>
<evidence type="ECO:0000259" key="11">
    <source>
        <dbReference type="PROSITE" id="PS50929"/>
    </source>
</evidence>
<evidence type="ECO:0000256" key="2">
    <source>
        <dbReference type="ARBA" id="ARBA00022448"/>
    </source>
</evidence>
<dbReference type="FunFam" id="1.20.1560.10:FF:000040">
    <property type="entry name" value="Multidrug ABC transporter ATP-binding protein"/>
    <property type="match status" value="1"/>
</dbReference>
<dbReference type="Gene3D" id="1.20.1560.10">
    <property type="entry name" value="ABC transporter type 1, transmembrane domain"/>
    <property type="match status" value="1"/>
</dbReference>
<evidence type="ECO:0000256" key="9">
    <source>
        <dbReference type="SAM" id="Phobius"/>
    </source>
</evidence>
<feature type="transmembrane region" description="Helical" evidence="9">
    <location>
        <begin position="278"/>
        <end position="296"/>
    </location>
</feature>
<keyword evidence="5" id="KW-0547">Nucleotide-binding</keyword>
<dbReference type="EMBL" id="LNQL01000003">
    <property type="protein sequence ID" value="KSU48852.1"/>
    <property type="molecule type" value="Genomic_DNA"/>
</dbReference>
<comment type="subcellular location">
    <subcellularLocation>
        <location evidence="1">Cell membrane</location>
        <topology evidence="1">Multi-pass membrane protein</topology>
    </subcellularLocation>
</comment>
<dbReference type="SMART" id="SM00382">
    <property type="entry name" value="AAA"/>
    <property type="match status" value="1"/>
</dbReference>
<dbReference type="InterPro" id="IPR036640">
    <property type="entry name" value="ABC1_TM_sf"/>
</dbReference>
<evidence type="ECO:0000256" key="7">
    <source>
        <dbReference type="ARBA" id="ARBA00022989"/>
    </source>
</evidence>
<evidence type="ECO:0000313" key="12">
    <source>
        <dbReference type="EMBL" id="KSU48852.1"/>
    </source>
</evidence>
<evidence type="ECO:0000256" key="6">
    <source>
        <dbReference type="ARBA" id="ARBA00022840"/>
    </source>
</evidence>
<dbReference type="PROSITE" id="PS00211">
    <property type="entry name" value="ABC_TRANSPORTER_1"/>
    <property type="match status" value="1"/>
</dbReference>
<dbReference type="PROSITE" id="PS50929">
    <property type="entry name" value="ABC_TM1F"/>
    <property type="match status" value="1"/>
</dbReference>
<sequence length="574" mass="63072">MIKLLKRLTVYKWAVLAVLVLVFAQSMSDLYLPTLMADIIDKGVVTGDTAYIWKIGAVMLGITGVGALAAVAASYYSSKASMGLGRDIRRQVFNHVERFSLQEFDQVGTASLITRTTNDITQVQQVVIMMLRMVVSAPIMFIGGLIMAVSKDAKLSLVIVAAMPVLVISILLILWKGVPLFGKVQKRLDRLNLVLRENLTGIRVIRAFNRERDEQVRLTKANADLTEVSIKVNKIMAFLMPVMMLVMNLTVVGVIWFGGIRIDNGGMQIGDLMAFIQYVMQIMFALVMASVMFVMIPRAAVSAKRINEVLEMTPTMTDEGTQTADREKGTLVFDRVTFRYPGAETPVLSDISFAARPGEVTAVIGGTGSGKSTLVNLIPRFYDVTEGSIRVNGVDSQDVPQEELRSKIGFVPQKALLFTGTIAENIRFGKEDATNEEVAHAAQIAQATDFIERMPDGYEARIEQGGSNVSGGQKQRLSIARALVRRPDLYVFDDSFSALDFKTDAALRKALREETRDATVLIVAQRVSTVIDADQIIVLDEGKVAGIGTHDELFADNAVYQEIVKSQLSEEEIA</sequence>
<dbReference type="RefSeq" id="WP_058265533.1">
    <property type="nucleotide sequence ID" value="NZ_FMYN01000003.1"/>
</dbReference>
<feature type="domain" description="ABC transmembrane type-1" evidence="11">
    <location>
        <begin position="16"/>
        <end position="298"/>
    </location>
</feature>
<dbReference type="GO" id="GO:0005886">
    <property type="term" value="C:plasma membrane"/>
    <property type="evidence" value="ECO:0007669"/>
    <property type="project" value="UniProtKB-SubCell"/>
</dbReference>
<evidence type="ECO:0000256" key="3">
    <source>
        <dbReference type="ARBA" id="ARBA00022475"/>
    </source>
</evidence>
<evidence type="ECO:0000256" key="4">
    <source>
        <dbReference type="ARBA" id="ARBA00022692"/>
    </source>
</evidence>
<evidence type="ECO:0000256" key="5">
    <source>
        <dbReference type="ARBA" id="ARBA00022741"/>
    </source>
</evidence>
<evidence type="ECO:0000259" key="10">
    <source>
        <dbReference type="PROSITE" id="PS50893"/>
    </source>
</evidence>
<dbReference type="InterPro" id="IPR017871">
    <property type="entry name" value="ABC_transporter-like_CS"/>
</dbReference>
<feature type="domain" description="ABC transporter" evidence="10">
    <location>
        <begin position="331"/>
        <end position="566"/>
    </location>
</feature>
<dbReference type="AlphaFoldDB" id="A0A0V8GF10"/>
<reference evidence="12 13" key="1">
    <citation type="journal article" date="2015" name="Int. J. Syst. Evol. Microbiol.">
        <title>Exiguobacterium enclense sp. nov., isolated from sediment.</title>
        <authorList>
            <person name="Dastager S.G."/>
            <person name="Mawlankar R."/>
            <person name="Sonalkar V.V."/>
            <person name="Thorat M.N."/>
            <person name="Mual P."/>
            <person name="Verma A."/>
            <person name="Krishnamurthi S."/>
            <person name="Tang S.K."/>
            <person name="Li W.J."/>
        </authorList>
    </citation>
    <scope>NUCLEOTIDE SEQUENCE [LARGE SCALE GENOMIC DNA]</scope>
    <source>
        <strain evidence="12 13">NIO-1109</strain>
    </source>
</reference>
<accession>A0A0V8GF10</accession>
<dbReference type="SUPFAM" id="SSF90123">
    <property type="entry name" value="ABC transporter transmembrane region"/>
    <property type="match status" value="1"/>
</dbReference>
<keyword evidence="4 9" id="KW-0812">Transmembrane</keyword>
<dbReference type="Pfam" id="PF00664">
    <property type="entry name" value="ABC_membrane"/>
    <property type="match status" value="1"/>
</dbReference>
<name>A0A0V8GF10_9BACL</name>
<dbReference type="GO" id="GO:0005524">
    <property type="term" value="F:ATP binding"/>
    <property type="evidence" value="ECO:0007669"/>
    <property type="project" value="UniProtKB-KW"/>
</dbReference>
<gene>
    <name evidence="12" type="ORF">AS033_11025</name>
</gene>
<dbReference type="GO" id="GO:0016887">
    <property type="term" value="F:ATP hydrolysis activity"/>
    <property type="evidence" value="ECO:0007669"/>
    <property type="project" value="InterPro"/>
</dbReference>
<dbReference type="CDD" id="cd18548">
    <property type="entry name" value="ABC_6TM_Tm287_like"/>
    <property type="match status" value="1"/>
</dbReference>
<dbReference type="InterPro" id="IPR003593">
    <property type="entry name" value="AAA+_ATPase"/>
</dbReference>
<dbReference type="PANTHER" id="PTHR43394">
    <property type="entry name" value="ATP-DEPENDENT PERMEASE MDL1, MITOCHONDRIAL"/>
    <property type="match status" value="1"/>
</dbReference>
<feature type="transmembrane region" description="Helical" evidence="9">
    <location>
        <begin position="235"/>
        <end position="258"/>
    </location>
</feature>
<keyword evidence="8 9" id="KW-0472">Membrane</keyword>
<dbReference type="InterPro" id="IPR003439">
    <property type="entry name" value="ABC_transporter-like_ATP-bd"/>
</dbReference>
<feature type="transmembrane region" description="Helical" evidence="9">
    <location>
        <begin position="52"/>
        <end position="76"/>
    </location>
</feature>
<dbReference type="InterPro" id="IPR011527">
    <property type="entry name" value="ABC1_TM_dom"/>
</dbReference>
<comment type="caution">
    <text evidence="12">The sequence shown here is derived from an EMBL/GenBank/DDBJ whole genome shotgun (WGS) entry which is preliminary data.</text>
</comment>
<dbReference type="Proteomes" id="UP000053797">
    <property type="component" value="Unassembled WGS sequence"/>
</dbReference>
<dbReference type="SUPFAM" id="SSF52540">
    <property type="entry name" value="P-loop containing nucleoside triphosphate hydrolases"/>
    <property type="match status" value="1"/>
</dbReference>
<evidence type="ECO:0000313" key="13">
    <source>
        <dbReference type="Proteomes" id="UP000053797"/>
    </source>
</evidence>
<feature type="transmembrane region" description="Helical" evidence="9">
    <location>
        <begin position="130"/>
        <end position="149"/>
    </location>
</feature>
<evidence type="ECO:0000256" key="8">
    <source>
        <dbReference type="ARBA" id="ARBA00023136"/>
    </source>
</evidence>
<evidence type="ECO:0000256" key="1">
    <source>
        <dbReference type="ARBA" id="ARBA00004651"/>
    </source>
</evidence>
<dbReference type="InterPro" id="IPR027417">
    <property type="entry name" value="P-loop_NTPase"/>
</dbReference>
<organism evidence="12 13">
    <name type="scientific">Exiguobacterium indicum</name>
    <dbReference type="NCBI Taxonomy" id="296995"/>
    <lineage>
        <taxon>Bacteria</taxon>
        <taxon>Bacillati</taxon>
        <taxon>Bacillota</taxon>
        <taxon>Bacilli</taxon>
        <taxon>Bacillales</taxon>
        <taxon>Bacillales Family XII. Incertae Sedis</taxon>
        <taxon>Exiguobacterium</taxon>
    </lineage>
</organism>
<dbReference type="Gene3D" id="3.40.50.300">
    <property type="entry name" value="P-loop containing nucleotide triphosphate hydrolases"/>
    <property type="match status" value="1"/>
</dbReference>
<keyword evidence="7 9" id="KW-1133">Transmembrane helix</keyword>
<dbReference type="PANTHER" id="PTHR43394:SF1">
    <property type="entry name" value="ATP-BINDING CASSETTE SUB-FAMILY B MEMBER 10, MITOCHONDRIAL"/>
    <property type="match status" value="1"/>
</dbReference>
<dbReference type="InterPro" id="IPR039421">
    <property type="entry name" value="Type_1_exporter"/>
</dbReference>
<proteinExistence type="predicted"/>
<keyword evidence="3" id="KW-1003">Cell membrane</keyword>
<dbReference type="FunFam" id="3.40.50.300:FF:000854">
    <property type="entry name" value="Multidrug ABC transporter ATP-binding protein"/>
    <property type="match status" value="1"/>
</dbReference>
<protein>
    <submittedName>
        <fullName evidence="12">Multidrug ABC transporter ATP-binding protein</fullName>
    </submittedName>
</protein>
<feature type="transmembrane region" description="Helical" evidence="9">
    <location>
        <begin position="155"/>
        <end position="175"/>
    </location>
</feature>